<dbReference type="Proteomes" id="UP000295499">
    <property type="component" value="Unassembled WGS sequence"/>
</dbReference>
<name>A0A4R6IF13_9SPHI</name>
<dbReference type="InterPro" id="IPR018060">
    <property type="entry name" value="HTH_AraC"/>
</dbReference>
<dbReference type="GO" id="GO:0003700">
    <property type="term" value="F:DNA-binding transcription factor activity"/>
    <property type="evidence" value="ECO:0007669"/>
    <property type="project" value="InterPro"/>
</dbReference>
<evidence type="ECO:0000313" key="6">
    <source>
        <dbReference type="Proteomes" id="UP000295499"/>
    </source>
</evidence>
<keyword evidence="1" id="KW-0805">Transcription regulation</keyword>
<dbReference type="EMBL" id="SNWM01000004">
    <property type="protein sequence ID" value="TDO20910.1"/>
    <property type="molecule type" value="Genomic_DNA"/>
</dbReference>
<dbReference type="SUPFAM" id="SSF46689">
    <property type="entry name" value="Homeodomain-like"/>
    <property type="match status" value="2"/>
</dbReference>
<dbReference type="PANTHER" id="PTHR47893:SF1">
    <property type="entry name" value="REGULATORY PROTEIN PCHR"/>
    <property type="match status" value="1"/>
</dbReference>
<evidence type="ECO:0000256" key="3">
    <source>
        <dbReference type="ARBA" id="ARBA00023163"/>
    </source>
</evidence>
<dbReference type="PANTHER" id="PTHR47893">
    <property type="entry name" value="REGULATORY PROTEIN PCHR"/>
    <property type="match status" value="1"/>
</dbReference>
<dbReference type="PROSITE" id="PS01124">
    <property type="entry name" value="HTH_ARAC_FAMILY_2"/>
    <property type="match status" value="1"/>
</dbReference>
<evidence type="ECO:0000256" key="2">
    <source>
        <dbReference type="ARBA" id="ARBA00023125"/>
    </source>
</evidence>
<protein>
    <submittedName>
        <fullName evidence="5">AraC-like DNA-binding protein</fullName>
    </submittedName>
</protein>
<dbReference type="InterPro" id="IPR009057">
    <property type="entry name" value="Homeodomain-like_sf"/>
</dbReference>
<keyword evidence="2 5" id="KW-0238">DNA-binding</keyword>
<dbReference type="RefSeq" id="WP_133557786.1">
    <property type="nucleotide sequence ID" value="NZ_SNWM01000004.1"/>
</dbReference>
<proteinExistence type="predicted"/>
<reference evidence="5 6" key="1">
    <citation type="submission" date="2019-03" db="EMBL/GenBank/DDBJ databases">
        <title>Genomic Encyclopedia of Archaeal and Bacterial Type Strains, Phase II (KMG-II): from individual species to whole genera.</title>
        <authorList>
            <person name="Goeker M."/>
        </authorList>
    </citation>
    <scope>NUCLEOTIDE SEQUENCE [LARGE SCALE GENOMIC DNA]</scope>
    <source>
        <strain evidence="5 6">DSM 19034</strain>
    </source>
</reference>
<keyword evidence="6" id="KW-1185">Reference proteome</keyword>
<evidence type="ECO:0000313" key="5">
    <source>
        <dbReference type="EMBL" id="TDO20910.1"/>
    </source>
</evidence>
<dbReference type="AlphaFoldDB" id="A0A4R6IF13"/>
<dbReference type="Gene3D" id="1.10.10.60">
    <property type="entry name" value="Homeodomain-like"/>
    <property type="match status" value="1"/>
</dbReference>
<sequence>MTFEFTVQPNFNFVKSFAEHFNIPVYNNELKIPIHMGEGHIKVVDIDPGFKFVLHHYTLKEDFHLKRLAPAEESDLISIVFNSNEIPAASAGDREIAVDFLKKNGSSIQIASTAISTETIFPANVEIYFGVIGIKRQMLSELLRVKEASGPLDTILHGNTIFFYHEKMHPEVARVLKLISEINEQNKLNDLFYSIKAHEMIYLLFEKLLDRDIQKQSPINKTDIDKLYLIRTTILKDIGQPPHLSTLATQAGMSETKMKLLFKQIFGDTLYNYYQNERMQEAGFLLKHAGYSVSEAGYRLGFSNLSHFSRLFEKHFGITPKKYTLAG</sequence>
<evidence type="ECO:0000259" key="4">
    <source>
        <dbReference type="PROSITE" id="PS01124"/>
    </source>
</evidence>
<dbReference type="InterPro" id="IPR053142">
    <property type="entry name" value="PchR_regulatory_protein"/>
</dbReference>
<accession>A0A4R6IF13</accession>
<dbReference type="SMART" id="SM00342">
    <property type="entry name" value="HTH_ARAC"/>
    <property type="match status" value="1"/>
</dbReference>
<dbReference type="GO" id="GO:0043565">
    <property type="term" value="F:sequence-specific DNA binding"/>
    <property type="evidence" value="ECO:0007669"/>
    <property type="project" value="InterPro"/>
</dbReference>
<dbReference type="Pfam" id="PF12833">
    <property type="entry name" value="HTH_18"/>
    <property type="match status" value="1"/>
</dbReference>
<organism evidence="5 6">
    <name type="scientific">Pedobacter duraquae</name>
    <dbReference type="NCBI Taxonomy" id="425511"/>
    <lineage>
        <taxon>Bacteria</taxon>
        <taxon>Pseudomonadati</taxon>
        <taxon>Bacteroidota</taxon>
        <taxon>Sphingobacteriia</taxon>
        <taxon>Sphingobacteriales</taxon>
        <taxon>Sphingobacteriaceae</taxon>
        <taxon>Pedobacter</taxon>
    </lineage>
</organism>
<dbReference type="OrthoDB" id="1156172at2"/>
<dbReference type="PRINTS" id="PR00032">
    <property type="entry name" value="HTHARAC"/>
</dbReference>
<dbReference type="InterPro" id="IPR020449">
    <property type="entry name" value="Tscrpt_reg_AraC-type_HTH"/>
</dbReference>
<comment type="caution">
    <text evidence="5">The sequence shown here is derived from an EMBL/GenBank/DDBJ whole genome shotgun (WGS) entry which is preliminary data.</text>
</comment>
<evidence type="ECO:0000256" key="1">
    <source>
        <dbReference type="ARBA" id="ARBA00023015"/>
    </source>
</evidence>
<gene>
    <name evidence="5" type="ORF">CLV32_3546</name>
</gene>
<keyword evidence="3" id="KW-0804">Transcription</keyword>
<feature type="domain" description="HTH araC/xylS-type" evidence="4">
    <location>
        <begin position="228"/>
        <end position="326"/>
    </location>
</feature>